<evidence type="ECO:0000313" key="3">
    <source>
        <dbReference type="Proteomes" id="UP001328107"/>
    </source>
</evidence>
<dbReference type="GO" id="GO:0006384">
    <property type="term" value="P:transcription initiation at RNA polymerase III promoter"/>
    <property type="evidence" value="ECO:0007669"/>
    <property type="project" value="InterPro"/>
</dbReference>
<sequence>CRVSWQRGVREMVRSHRLAYLQRIVKNLSTFPEMRSLRLELASNPLTTLDAKTEFFKNAFSVASRLLFSESQSMPGVSASDGTFDKFLNESKVEISTEPSGGPGTPARSRAPPSRESLSHCVATNVLMGTLIQSASPDHSEKMLEQISANVLHQSLHIFRSDGLVSRVRSTDPLSAKFNHKSNATLSYYFRTFFSHRFHPDIIDLTFQQLERINSEEITNMNDDHVGVIMASLGAFHGKKEILLSVDDAILINFDSGDVETEQQSNVTKQIRYLEGTNLELERIEVALGGGTDEEDGVMGEEIPSLESIERGMRRAFPLPQTIPTIDDVVDGVSANEAQRMRIIYDCLNDADFNGISEEKIKEKTGLKEEMIHKTLDEMKKKSFIFEGGIDEKRIILMRHVFEWTIEVGGLRSVARPWILPDGSVCLSTLRWMAESVLVAIVAQPAITQEALRFRFEFVLQPVCVSELISVLETAKCIRTEERELKELRMANPFDEEERTNVVRYLLPTIDAVENFSSLFGSVPVISTAMEEY</sequence>
<dbReference type="PANTHER" id="PTHR15180:SF1">
    <property type="entry name" value="GENERAL TRANSCRIPTION FACTOR 3C POLYPEPTIDE 1"/>
    <property type="match status" value="1"/>
</dbReference>
<feature type="non-terminal residue" evidence="2">
    <location>
        <position position="1"/>
    </location>
</feature>
<accession>A0AAN5CPJ0</accession>
<dbReference type="PANTHER" id="PTHR15180">
    <property type="entry name" value="GENERAL TRANSCRIPTION FACTOR 3C POLYPEPTIDE 1"/>
    <property type="match status" value="1"/>
</dbReference>
<dbReference type="Proteomes" id="UP001328107">
    <property type="component" value="Unassembled WGS sequence"/>
</dbReference>
<protein>
    <submittedName>
        <fullName evidence="2">Uncharacterized protein</fullName>
    </submittedName>
</protein>
<dbReference type="InterPro" id="IPR044210">
    <property type="entry name" value="Tfc3-like"/>
</dbReference>
<dbReference type="GO" id="GO:0042791">
    <property type="term" value="P:5S class rRNA transcription by RNA polymerase III"/>
    <property type="evidence" value="ECO:0007669"/>
    <property type="project" value="TreeGrafter"/>
</dbReference>
<dbReference type="EMBL" id="BTRK01000004">
    <property type="protein sequence ID" value="GMR48055.1"/>
    <property type="molecule type" value="Genomic_DNA"/>
</dbReference>
<evidence type="ECO:0000256" key="1">
    <source>
        <dbReference type="SAM" id="MobiDB-lite"/>
    </source>
</evidence>
<dbReference type="AlphaFoldDB" id="A0AAN5CPJ0"/>
<comment type="caution">
    <text evidence="2">The sequence shown here is derived from an EMBL/GenBank/DDBJ whole genome shotgun (WGS) entry which is preliminary data.</text>
</comment>
<dbReference type="GO" id="GO:0000127">
    <property type="term" value="C:transcription factor TFIIIC complex"/>
    <property type="evidence" value="ECO:0007669"/>
    <property type="project" value="InterPro"/>
</dbReference>
<gene>
    <name evidence="2" type="ORF">PMAYCL1PPCAC_18250</name>
</gene>
<name>A0AAN5CPJ0_9BILA</name>
<dbReference type="GO" id="GO:0003677">
    <property type="term" value="F:DNA binding"/>
    <property type="evidence" value="ECO:0007669"/>
    <property type="project" value="InterPro"/>
</dbReference>
<feature type="region of interest" description="Disordered" evidence="1">
    <location>
        <begin position="94"/>
        <end position="116"/>
    </location>
</feature>
<organism evidence="2 3">
    <name type="scientific">Pristionchus mayeri</name>
    <dbReference type="NCBI Taxonomy" id="1317129"/>
    <lineage>
        <taxon>Eukaryota</taxon>
        <taxon>Metazoa</taxon>
        <taxon>Ecdysozoa</taxon>
        <taxon>Nematoda</taxon>
        <taxon>Chromadorea</taxon>
        <taxon>Rhabditida</taxon>
        <taxon>Rhabditina</taxon>
        <taxon>Diplogasteromorpha</taxon>
        <taxon>Diplogasteroidea</taxon>
        <taxon>Neodiplogasteridae</taxon>
        <taxon>Pristionchus</taxon>
    </lineage>
</organism>
<proteinExistence type="predicted"/>
<reference evidence="3" key="1">
    <citation type="submission" date="2022-10" db="EMBL/GenBank/DDBJ databases">
        <title>Genome assembly of Pristionchus species.</title>
        <authorList>
            <person name="Yoshida K."/>
            <person name="Sommer R.J."/>
        </authorList>
    </citation>
    <scope>NUCLEOTIDE SEQUENCE [LARGE SCALE GENOMIC DNA]</scope>
    <source>
        <strain evidence="3">RS5460</strain>
    </source>
</reference>
<keyword evidence="3" id="KW-1185">Reference proteome</keyword>
<evidence type="ECO:0000313" key="2">
    <source>
        <dbReference type="EMBL" id="GMR48055.1"/>
    </source>
</evidence>